<dbReference type="PANTHER" id="PTHR31286:SF167">
    <property type="entry name" value="OS09G0268800 PROTEIN"/>
    <property type="match status" value="1"/>
</dbReference>
<reference evidence="3" key="2">
    <citation type="submission" date="2019-10" db="EMBL/GenBank/DDBJ databases">
        <title>A de novo genome assembly of a pear dwarfing rootstock.</title>
        <authorList>
            <person name="Wang F."/>
            <person name="Wang J."/>
            <person name="Li S."/>
            <person name="Zhang Y."/>
            <person name="Fang M."/>
            <person name="Ma L."/>
            <person name="Zhao Y."/>
            <person name="Jiang S."/>
        </authorList>
    </citation>
    <scope>NUCLEOTIDE SEQUENCE [LARGE SCALE GENOMIC DNA]</scope>
</reference>
<evidence type="ECO:0000259" key="1">
    <source>
        <dbReference type="Pfam" id="PF14392"/>
    </source>
</evidence>
<evidence type="ECO:0000313" key="2">
    <source>
        <dbReference type="EMBL" id="KAB2622222.1"/>
    </source>
</evidence>
<reference evidence="2 3" key="3">
    <citation type="submission" date="2019-11" db="EMBL/GenBank/DDBJ databases">
        <title>A de novo genome assembly of a pear dwarfing rootstock.</title>
        <authorList>
            <person name="Wang F."/>
            <person name="Wang J."/>
            <person name="Li S."/>
            <person name="Zhang Y."/>
            <person name="Fang M."/>
            <person name="Ma L."/>
            <person name="Zhao Y."/>
            <person name="Jiang S."/>
        </authorList>
    </citation>
    <scope>NUCLEOTIDE SEQUENCE [LARGE SCALE GENOMIC DNA]</scope>
    <source>
        <strain evidence="2">S2</strain>
        <tissue evidence="2">Leaf</tissue>
    </source>
</reference>
<dbReference type="InterPro" id="IPR040256">
    <property type="entry name" value="At4g02000-like"/>
</dbReference>
<comment type="caution">
    <text evidence="2">The sequence shown here is derived from an EMBL/GenBank/DDBJ whole genome shotgun (WGS) entry which is preliminary data.</text>
</comment>
<dbReference type="Proteomes" id="UP000327157">
    <property type="component" value="Chromosome 4"/>
</dbReference>
<organism evidence="2 3">
    <name type="scientific">Pyrus ussuriensis x Pyrus communis</name>
    <dbReference type="NCBI Taxonomy" id="2448454"/>
    <lineage>
        <taxon>Eukaryota</taxon>
        <taxon>Viridiplantae</taxon>
        <taxon>Streptophyta</taxon>
        <taxon>Embryophyta</taxon>
        <taxon>Tracheophyta</taxon>
        <taxon>Spermatophyta</taxon>
        <taxon>Magnoliopsida</taxon>
        <taxon>eudicotyledons</taxon>
        <taxon>Gunneridae</taxon>
        <taxon>Pentapetalae</taxon>
        <taxon>rosids</taxon>
        <taxon>fabids</taxon>
        <taxon>Rosales</taxon>
        <taxon>Rosaceae</taxon>
        <taxon>Amygdaloideae</taxon>
        <taxon>Maleae</taxon>
        <taxon>Pyrus</taxon>
    </lineage>
</organism>
<dbReference type="OrthoDB" id="1750606at2759"/>
<dbReference type="InterPro" id="IPR025836">
    <property type="entry name" value="Zn_knuckle_CX2CX4HX4C"/>
</dbReference>
<dbReference type="EMBL" id="SMOL01000231">
    <property type="protein sequence ID" value="KAB2622222.1"/>
    <property type="molecule type" value="Genomic_DNA"/>
</dbReference>
<protein>
    <recommendedName>
        <fullName evidence="1">Zinc knuckle CX2CX4HX4C domain-containing protein</fullName>
    </recommendedName>
</protein>
<proteinExistence type="predicted"/>
<reference evidence="2 3" key="1">
    <citation type="submission" date="2019-09" db="EMBL/GenBank/DDBJ databases">
        <authorList>
            <person name="Ou C."/>
        </authorList>
    </citation>
    <scope>NUCLEOTIDE SEQUENCE [LARGE SCALE GENOMIC DNA]</scope>
    <source>
        <strain evidence="2">S2</strain>
        <tissue evidence="2">Leaf</tissue>
    </source>
</reference>
<name>A0A5N5H7W3_9ROSA</name>
<keyword evidence="3" id="KW-1185">Reference proteome</keyword>
<gene>
    <name evidence="2" type="ORF">D8674_024404</name>
</gene>
<evidence type="ECO:0000313" key="3">
    <source>
        <dbReference type="Proteomes" id="UP000327157"/>
    </source>
</evidence>
<dbReference type="Pfam" id="PF14392">
    <property type="entry name" value="zf-CCHC_4"/>
    <property type="match status" value="1"/>
</dbReference>
<feature type="domain" description="Zinc knuckle CX2CX4HX4C" evidence="1">
    <location>
        <begin position="116"/>
        <end position="163"/>
    </location>
</feature>
<accession>A0A5N5H7W3</accession>
<sequence length="255" mass="28766">MELFAGKFRYSLSLSEKERGGIKIEKKDTEGALLGFHHNVVAEVLSTKAVNENGFIDQFTSLWRGKDEVQLHNVPPLNMMEAIASAIGGLIGTVIKVDKDDGRDYSGRFLRVKISFDVQEPLMWGANLEFPDDGEIWIDFCYEGLPNYCLIYGKMGHVTRWCKEETLGERASVEDVKAIGQHMKSRLGKMYSSARRRNGSASSLSWRRQFDGIKDGLLSQDSDPFNLLPIIEAVMRGRATRRMMSMWYRGGGPDS</sequence>
<dbReference type="AlphaFoldDB" id="A0A5N5H7W3"/>
<dbReference type="PANTHER" id="PTHR31286">
    <property type="entry name" value="GLYCINE-RICH CELL WALL STRUCTURAL PROTEIN 1.8-LIKE"/>
    <property type="match status" value="1"/>
</dbReference>